<feature type="transmembrane region" description="Helical" evidence="9">
    <location>
        <begin position="58"/>
        <end position="77"/>
    </location>
</feature>
<dbReference type="PANTHER" id="PTHR30477">
    <property type="entry name" value="ABC-TRANSPORTER METAL-BINDING PROTEIN"/>
    <property type="match status" value="1"/>
</dbReference>
<organism evidence="10 11">
    <name type="scientific">Corynebacterium maris DSM 45190</name>
    <dbReference type="NCBI Taxonomy" id="1224163"/>
    <lineage>
        <taxon>Bacteria</taxon>
        <taxon>Bacillati</taxon>
        <taxon>Actinomycetota</taxon>
        <taxon>Actinomycetes</taxon>
        <taxon>Mycobacteriales</taxon>
        <taxon>Corynebacteriaceae</taxon>
        <taxon>Corynebacterium</taxon>
    </lineage>
</organism>
<evidence type="ECO:0000313" key="11">
    <source>
        <dbReference type="Proteomes" id="UP000015388"/>
    </source>
</evidence>
<feature type="transmembrane region" description="Helical" evidence="9">
    <location>
        <begin position="141"/>
        <end position="161"/>
    </location>
</feature>
<dbReference type="GO" id="GO:0010043">
    <property type="term" value="P:response to zinc ion"/>
    <property type="evidence" value="ECO:0007669"/>
    <property type="project" value="TreeGrafter"/>
</dbReference>
<keyword evidence="5 8" id="KW-0812">Transmembrane</keyword>
<accession>S5SSS6</accession>
<dbReference type="eggNOG" id="COG1108">
    <property type="taxonomic scope" value="Bacteria"/>
</dbReference>
<dbReference type="STRING" id="1224163.B841_03020"/>
<dbReference type="GO" id="GO:0043190">
    <property type="term" value="C:ATP-binding cassette (ABC) transporter complex"/>
    <property type="evidence" value="ECO:0007669"/>
    <property type="project" value="InterPro"/>
</dbReference>
<evidence type="ECO:0000256" key="4">
    <source>
        <dbReference type="ARBA" id="ARBA00022475"/>
    </source>
</evidence>
<evidence type="ECO:0000313" key="10">
    <source>
        <dbReference type="EMBL" id="AGS34087.1"/>
    </source>
</evidence>
<dbReference type="EMBL" id="CP003924">
    <property type="protein sequence ID" value="AGS34087.1"/>
    <property type="molecule type" value="Genomic_DNA"/>
</dbReference>
<evidence type="ECO:0000256" key="8">
    <source>
        <dbReference type="RuleBase" id="RU003943"/>
    </source>
</evidence>
<dbReference type="Gene3D" id="1.10.3470.10">
    <property type="entry name" value="ABC transporter involved in vitamin B12 uptake, BtuC"/>
    <property type="match status" value="1"/>
</dbReference>
<dbReference type="AlphaFoldDB" id="S5SSS6"/>
<dbReference type="Proteomes" id="UP000015388">
    <property type="component" value="Chromosome"/>
</dbReference>
<evidence type="ECO:0000256" key="7">
    <source>
        <dbReference type="ARBA" id="ARBA00023136"/>
    </source>
</evidence>
<dbReference type="OrthoDB" id="1016457at2"/>
<keyword evidence="7 9" id="KW-0472">Membrane</keyword>
<sequence>MFILGTLLLAVVTALACALPGVFVVLRKKSMVVDGIGHAVFPGIVVGYLLTRDLNSPLLVLGAALAGLLVVLGADWLSKTRMIAGDAPLGLIFPALFAVGVILVSSRLTDLHLDTHVVLVGDLNLASFDRLVVGGVDLGPSYLYVMLSVLALNAVFLVAFYPQLQASTFDPGFARLLGVRTGALDTAFMFLVSVTVTAAFHAAGALLIIALVVTPAATAQIFAGRMGQLIAWTLAFAGLGAVLGFGLAYALDASTSAGMAVFYGLQFATVLTVDRMAGSRRRTAVPVG</sequence>
<dbReference type="InterPro" id="IPR001626">
    <property type="entry name" value="ABC_TroCD"/>
</dbReference>
<comment type="subcellular location">
    <subcellularLocation>
        <location evidence="1 8">Cell membrane</location>
        <topology evidence="1 8">Multi-pass membrane protein</topology>
    </subcellularLocation>
</comment>
<feature type="transmembrane region" description="Helical" evidence="9">
    <location>
        <begin position="257"/>
        <end position="273"/>
    </location>
</feature>
<dbReference type="RefSeq" id="WP_020934020.1">
    <property type="nucleotide sequence ID" value="NC_021915.1"/>
</dbReference>
<feature type="transmembrane region" description="Helical" evidence="9">
    <location>
        <begin position="229"/>
        <end position="251"/>
    </location>
</feature>
<evidence type="ECO:0000256" key="1">
    <source>
        <dbReference type="ARBA" id="ARBA00004651"/>
    </source>
</evidence>
<dbReference type="PATRIC" id="fig|1224163.3.peg.606"/>
<dbReference type="InterPro" id="IPR037294">
    <property type="entry name" value="ABC_BtuC-like"/>
</dbReference>
<evidence type="ECO:0000256" key="2">
    <source>
        <dbReference type="ARBA" id="ARBA00008034"/>
    </source>
</evidence>
<feature type="transmembrane region" description="Helical" evidence="9">
    <location>
        <begin position="173"/>
        <end position="192"/>
    </location>
</feature>
<evidence type="ECO:0000256" key="9">
    <source>
        <dbReference type="SAM" id="Phobius"/>
    </source>
</evidence>
<dbReference type="Pfam" id="PF00950">
    <property type="entry name" value="ABC-3"/>
    <property type="match status" value="1"/>
</dbReference>
<dbReference type="HOGENOM" id="CLU_028808_4_1_11"/>
<evidence type="ECO:0000256" key="3">
    <source>
        <dbReference type="ARBA" id="ARBA00022448"/>
    </source>
</evidence>
<reference evidence="10 11" key="1">
    <citation type="submission" date="2012-11" db="EMBL/GenBank/DDBJ databases">
        <title>The complete genome sequence of Corynebacterium maris Coryn-1 (=DSM 45190).</title>
        <authorList>
            <person name="Schaffert L."/>
            <person name="Albersmeier A."/>
            <person name="Kalinowski J."/>
            <person name="Ruckert C."/>
        </authorList>
    </citation>
    <scope>NUCLEOTIDE SEQUENCE [LARGE SCALE GENOMIC DNA]</scope>
    <source>
        <strain evidence="11">Coryn-1</strain>
    </source>
</reference>
<comment type="similarity">
    <text evidence="2 8">Belongs to the ABC-3 integral membrane protein family.</text>
</comment>
<evidence type="ECO:0000256" key="5">
    <source>
        <dbReference type="ARBA" id="ARBA00022692"/>
    </source>
</evidence>
<feature type="transmembrane region" description="Helical" evidence="9">
    <location>
        <begin position="89"/>
        <end position="108"/>
    </location>
</feature>
<proteinExistence type="inferred from homology"/>
<keyword evidence="11" id="KW-1185">Reference proteome</keyword>
<dbReference type="GO" id="GO:0055085">
    <property type="term" value="P:transmembrane transport"/>
    <property type="evidence" value="ECO:0007669"/>
    <property type="project" value="InterPro"/>
</dbReference>
<feature type="transmembrane region" description="Helical" evidence="9">
    <location>
        <begin position="198"/>
        <end position="217"/>
    </location>
</feature>
<name>S5SSS6_9CORY</name>
<gene>
    <name evidence="10" type="ORF">B841_03020</name>
</gene>
<keyword evidence="3 8" id="KW-0813">Transport</keyword>
<evidence type="ECO:0000256" key="6">
    <source>
        <dbReference type="ARBA" id="ARBA00022989"/>
    </source>
</evidence>
<dbReference type="PANTHER" id="PTHR30477:SF8">
    <property type="entry name" value="METAL TRANSPORT SYSTEM MEMBRANE PROTEIN CT_070-RELATED"/>
    <property type="match status" value="1"/>
</dbReference>
<keyword evidence="4" id="KW-1003">Cell membrane</keyword>
<dbReference type="SUPFAM" id="SSF81345">
    <property type="entry name" value="ABC transporter involved in vitamin B12 uptake, BtuC"/>
    <property type="match status" value="1"/>
</dbReference>
<dbReference type="KEGG" id="cmd:B841_03020"/>
<protein>
    <submittedName>
        <fullName evidence="10">ABC transporter</fullName>
    </submittedName>
</protein>
<keyword evidence="6 9" id="KW-1133">Transmembrane helix</keyword>